<dbReference type="SUPFAM" id="SSF46689">
    <property type="entry name" value="Homeodomain-like"/>
    <property type="match status" value="2"/>
</dbReference>
<dbReference type="SMART" id="SM00342">
    <property type="entry name" value="HTH_ARAC"/>
    <property type="match status" value="1"/>
</dbReference>
<keyword evidence="7" id="KW-0238">DNA-binding</keyword>
<dbReference type="PROSITE" id="PS00041">
    <property type="entry name" value="HTH_ARAC_FAMILY_1"/>
    <property type="match status" value="1"/>
</dbReference>
<evidence type="ECO:0000256" key="4">
    <source>
        <dbReference type="ARBA" id="ARBA00022553"/>
    </source>
</evidence>
<comment type="caution">
    <text evidence="13">The sequence shown here is derived from an EMBL/GenBank/DDBJ whole genome shotgun (WGS) entry which is preliminary data.</text>
</comment>
<comment type="function">
    <text evidence="9">May play the central regulatory role in sporulation. It may be an element of the effector pathway responsible for the activation of sporulation genes in response to nutritional stress. Spo0A may act in concert with spo0H (a sigma factor) to control the expression of some genes that are critical to the sporulation process.</text>
</comment>
<dbReference type="GO" id="GO:0003700">
    <property type="term" value="F:DNA-binding transcription factor activity"/>
    <property type="evidence" value="ECO:0007669"/>
    <property type="project" value="InterPro"/>
</dbReference>
<dbReference type="GeneID" id="93299857"/>
<evidence type="ECO:0000256" key="2">
    <source>
        <dbReference type="ARBA" id="ARBA00018672"/>
    </source>
</evidence>
<dbReference type="CDD" id="cd17536">
    <property type="entry name" value="REC_YesN-like"/>
    <property type="match status" value="1"/>
</dbReference>
<dbReference type="SUPFAM" id="SSF52172">
    <property type="entry name" value="CheY-like"/>
    <property type="match status" value="1"/>
</dbReference>
<evidence type="ECO:0000256" key="6">
    <source>
        <dbReference type="ARBA" id="ARBA00023015"/>
    </source>
</evidence>
<evidence type="ECO:0000313" key="17">
    <source>
        <dbReference type="Proteomes" id="UP000094067"/>
    </source>
</evidence>
<evidence type="ECO:0000313" key="13">
    <source>
        <dbReference type="EMBL" id="ODM05361.1"/>
    </source>
</evidence>
<keyword evidence="3" id="KW-0963">Cytoplasm</keyword>
<evidence type="ECO:0000313" key="14">
    <source>
        <dbReference type="EMBL" id="ODM13651.1"/>
    </source>
</evidence>
<dbReference type="PATRIC" id="fig|1432052.3.peg.1496"/>
<gene>
    <name evidence="13" type="primary">cheY_1</name>
    <name evidence="14" type="synonym">cheY_2</name>
    <name evidence="14" type="ORF">BEH84_01367</name>
    <name evidence="15" type="ORF">BEI59_10470</name>
    <name evidence="13" type="ORF">BEI61_01249</name>
    <name evidence="16" type="ORF">BEI63_07115</name>
</gene>
<reference evidence="15 18" key="3">
    <citation type="submission" date="2016-08" db="EMBL/GenBank/DDBJ databases">
        <authorList>
            <person name="Seilhamer J.J."/>
        </authorList>
    </citation>
    <scope>NUCLEOTIDE SEQUENCE [LARGE SCALE GENOMIC DNA]</scope>
    <source>
        <strain evidence="15 18">NML150140-1</strain>
    </source>
</reference>
<dbReference type="Proteomes" id="UP000095003">
    <property type="component" value="Unassembled WGS sequence"/>
</dbReference>
<evidence type="ECO:0000313" key="15">
    <source>
        <dbReference type="EMBL" id="ODR52456.1"/>
    </source>
</evidence>
<dbReference type="EMBL" id="MCGH01000002">
    <property type="protein sequence ID" value="ODM05361.1"/>
    <property type="molecule type" value="Genomic_DNA"/>
</dbReference>
<dbReference type="Proteomes" id="UP000094271">
    <property type="component" value="Unassembled WGS sequence"/>
</dbReference>
<proteinExistence type="predicted"/>
<dbReference type="Pfam" id="PF12833">
    <property type="entry name" value="HTH_18"/>
    <property type="match status" value="1"/>
</dbReference>
<evidence type="ECO:0000256" key="10">
    <source>
        <dbReference type="PROSITE-ProRule" id="PRU00169"/>
    </source>
</evidence>
<evidence type="ECO:0000256" key="3">
    <source>
        <dbReference type="ARBA" id="ARBA00022490"/>
    </source>
</evidence>
<dbReference type="PROSITE" id="PS50110">
    <property type="entry name" value="RESPONSE_REGULATORY"/>
    <property type="match status" value="1"/>
</dbReference>
<dbReference type="SMART" id="SM00448">
    <property type="entry name" value="REC"/>
    <property type="match status" value="1"/>
</dbReference>
<accession>A0A1E3AAD1</accession>
<evidence type="ECO:0000256" key="1">
    <source>
        <dbReference type="ARBA" id="ARBA00004496"/>
    </source>
</evidence>
<dbReference type="EMBL" id="MCGI01000001">
    <property type="protein sequence ID" value="ODM13651.1"/>
    <property type="molecule type" value="Genomic_DNA"/>
</dbReference>
<reference evidence="16 19" key="2">
    <citation type="submission" date="2016-08" db="EMBL/GenBank/DDBJ databases">
        <title>Characterization of Isolates of Eisenbergiella tayi Derived from Blood Cultures, Using Whole Genome Sequencing.</title>
        <authorList>
            <person name="Bernier A.-M."/>
            <person name="Burdz T."/>
            <person name="Wiebe D."/>
            <person name="Bernard K."/>
        </authorList>
    </citation>
    <scope>NUCLEOTIDE SEQUENCE [LARGE SCALE GENOMIC DNA]</scope>
    <source>
        <strain evidence="16 19">NML120146</strain>
    </source>
</reference>
<reference evidence="17 20" key="1">
    <citation type="submission" date="2016-07" db="EMBL/GenBank/DDBJ databases">
        <title>Characterization of isolates of Eisenbergiella tayi derived from blood cultures, using whole genome sequencing.</title>
        <authorList>
            <person name="Burdz T."/>
            <person name="Wiebe D."/>
            <person name="Huynh C."/>
            <person name="Bernard K."/>
        </authorList>
    </citation>
    <scope>NUCLEOTIDE SEQUENCE [LARGE SCALE GENOMIC DNA]</scope>
    <source>
        <strain evidence="13 17">NML 110608</strain>
        <strain evidence="14 20">NML 120489</strain>
    </source>
</reference>
<dbReference type="RefSeq" id="WP_044965489.1">
    <property type="nucleotide sequence ID" value="NZ_DBFYTW010000324.1"/>
</dbReference>
<keyword evidence="19" id="KW-1185">Reference proteome</keyword>
<dbReference type="InterPro" id="IPR009057">
    <property type="entry name" value="Homeodomain-like_sf"/>
</dbReference>
<evidence type="ECO:0000256" key="5">
    <source>
        <dbReference type="ARBA" id="ARBA00023012"/>
    </source>
</evidence>
<dbReference type="PROSITE" id="PS01124">
    <property type="entry name" value="HTH_ARAC_FAMILY_2"/>
    <property type="match status" value="1"/>
</dbReference>
<evidence type="ECO:0000313" key="19">
    <source>
        <dbReference type="Proteomes" id="UP000094869"/>
    </source>
</evidence>
<keyword evidence="4 10" id="KW-0597">Phosphoprotein</keyword>
<comment type="subcellular location">
    <subcellularLocation>
        <location evidence="1">Cytoplasm</location>
    </subcellularLocation>
</comment>
<dbReference type="EMBL" id="MEHA01000006">
    <property type="protein sequence ID" value="ODR52456.1"/>
    <property type="molecule type" value="Genomic_DNA"/>
</dbReference>
<name>A0A1E3AAD1_9FIRM</name>
<dbReference type="AlphaFoldDB" id="A0A1E3AAD1"/>
<keyword evidence="8" id="KW-0804">Transcription</keyword>
<dbReference type="GO" id="GO:0005737">
    <property type="term" value="C:cytoplasm"/>
    <property type="evidence" value="ECO:0007669"/>
    <property type="project" value="UniProtKB-SubCell"/>
</dbReference>
<dbReference type="GO" id="GO:0043565">
    <property type="term" value="F:sequence-specific DNA binding"/>
    <property type="evidence" value="ECO:0007669"/>
    <property type="project" value="InterPro"/>
</dbReference>
<evidence type="ECO:0000259" key="11">
    <source>
        <dbReference type="PROSITE" id="PS01124"/>
    </source>
</evidence>
<dbReference type="Gene3D" id="3.40.50.2300">
    <property type="match status" value="1"/>
</dbReference>
<dbReference type="InterPro" id="IPR018060">
    <property type="entry name" value="HTH_AraC"/>
</dbReference>
<protein>
    <recommendedName>
        <fullName evidence="2">Stage 0 sporulation protein A homolog</fullName>
    </recommendedName>
</protein>
<dbReference type="Gene3D" id="1.10.10.60">
    <property type="entry name" value="Homeodomain-like"/>
    <property type="match status" value="2"/>
</dbReference>
<organism evidence="13 17">
    <name type="scientific">Eisenbergiella tayi</name>
    <dbReference type="NCBI Taxonomy" id="1432052"/>
    <lineage>
        <taxon>Bacteria</taxon>
        <taxon>Bacillati</taxon>
        <taxon>Bacillota</taxon>
        <taxon>Clostridia</taxon>
        <taxon>Lachnospirales</taxon>
        <taxon>Lachnospiraceae</taxon>
        <taxon>Eisenbergiella</taxon>
    </lineage>
</organism>
<dbReference type="Pfam" id="PF00072">
    <property type="entry name" value="Response_reg"/>
    <property type="match status" value="1"/>
</dbReference>
<evidence type="ECO:0000313" key="20">
    <source>
        <dbReference type="Proteomes" id="UP000095003"/>
    </source>
</evidence>
<dbReference type="InterPro" id="IPR001789">
    <property type="entry name" value="Sig_transdc_resp-reg_receiver"/>
</dbReference>
<feature type="domain" description="HTH araC/xylS-type" evidence="11">
    <location>
        <begin position="297"/>
        <end position="395"/>
    </location>
</feature>
<dbReference type="PANTHER" id="PTHR42713">
    <property type="entry name" value="HISTIDINE KINASE-RELATED"/>
    <property type="match status" value="1"/>
</dbReference>
<sequence>MKTVFIVDDELLSRQSLKTSITWENYGYRLCGESSNGEQALKIISSLHPDVIITDIKMPVMDGLELLRHLKDINEPAKVIVMSCYDEFDYVREAMRLGAIDYLLKHTYEESDLVELLHKLDSIFLKEQTTGEGLKILRQEIFLKIINNNVSKDELNNYIDNDIIPELKSLYMIACFQLSSHKQHILSQQDTQSFTDYIHHSYSGQTPCQLLLLKEEGNNFSLIFAGDNQTSIASLKTEIKNILSHLYQFFESQNISWISGISCHAYSDWNDLKEAYEEAQEMLGEDTEFLGCSTKILAAVDYIKTNYSRAITLEDIAEYAGISRIYLSQSFKKETGQNISDYLIQYRLKKAKKLLLTSNLKVYTIAEMCGFGSVQYFGQIFKKMTGFSPYQFKDNLSS</sequence>
<keyword evidence="5" id="KW-0902">Two-component regulatory system</keyword>
<dbReference type="PANTHER" id="PTHR42713:SF3">
    <property type="entry name" value="TRANSCRIPTIONAL REGULATORY PROTEIN HPTR"/>
    <property type="match status" value="1"/>
</dbReference>
<dbReference type="Proteomes" id="UP000094869">
    <property type="component" value="Unassembled WGS sequence"/>
</dbReference>
<dbReference type="InterPro" id="IPR018062">
    <property type="entry name" value="HTH_AraC-typ_CS"/>
</dbReference>
<feature type="domain" description="Response regulatory" evidence="12">
    <location>
        <begin position="3"/>
        <end position="120"/>
    </location>
</feature>
<dbReference type="GO" id="GO:0000160">
    <property type="term" value="P:phosphorelay signal transduction system"/>
    <property type="evidence" value="ECO:0007669"/>
    <property type="project" value="UniProtKB-KW"/>
</dbReference>
<dbReference type="Proteomes" id="UP000094067">
    <property type="component" value="Unassembled WGS sequence"/>
</dbReference>
<dbReference type="EMBL" id="MEHD01000015">
    <property type="protein sequence ID" value="ODR59277.1"/>
    <property type="molecule type" value="Genomic_DNA"/>
</dbReference>
<evidence type="ECO:0000256" key="9">
    <source>
        <dbReference type="ARBA" id="ARBA00024867"/>
    </source>
</evidence>
<feature type="modified residue" description="4-aspartylphosphate" evidence="10">
    <location>
        <position position="55"/>
    </location>
</feature>
<evidence type="ECO:0000259" key="12">
    <source>
        <dbReference type="PROSITE" id="PS50110"/>
    </source>
</evidence>
<keyword evidence="6" id="KW-0805">Transcription regulation</keyword>
<dbReference type="InterPro" id="IPR051552">
    <property type="entry name" value="HptR"/>
</dbReference>
<dbReference type="InterPro" id="IPR011006">
    <property type="entry name" value="CheY-like_superfamily"/>
</dbReference>
<evidence type="ECO:0000256" key="8">
    <source>
        <dbReference type="ARBA" id="ARBA00023163"/>
    </source>
</evidence>
<evidence type="ECO:0000313" key="16">
    <source>
        <dbReference type="EMBL" id="ODR59277.1"/>
    </source>
</evidence>
<dbReference type="OrthoDB" id="9794370at2"/>
<evidence type="ECO:0000256" key="7">
    <source>
        <dbReference type="ARBA" id="ARBA00023125"/>
    </source>
</evidence>
<evidence type="ECO:0000313" key="18">
    <source>
        <dbReference type="Proteomes" id="UP000094271"/>
    </source>
</evidence>